<accession>A0A3B1CMF3</accession>
<dbReference type="GO" id="GO:0016887">
    <property type="term" value="F:ATP hydrolysis activity"/>
    <property type="evidence" value="ECO:0007669"/>
    <property type="project" value="InterPro"/>
</dbReference>
<dbReference type="InterPro" id="IPR017871">
    <property type="entry name" value="ABC_transporter-like_CS"/>
</dbReference>
<dbReference type="GO" id="GO:0005524">
    <property type="term" value="F:ATP binding"/>
    <property type="evidence" value="ECO:0007669"/>
    <property type="project" value="UniProtKB-KW"/>
</dbReference>
<dbReference type="InterPro" id="IPR027417">
    <property type="entry name" value="P-loop_NTPase"/>
</dbReference>
<dbReference type="PROSITE" id="PS50893">
    <property type="entry name" value="ABC_TRANSPORTER_2"/>
    <property type="match status" value="2"/>
</dbReference>
<reference evidence="4" key="1">
    <citation type="submission" date="2018-06" db="EMBL/GenBank/DDBJ databases">
        <authorList>
            <person name="Zhirakovskaya E."/>
        </authorList>
    </citation>
    <scope>NUCLEOTIDE SEQUENCE</scope>
</reference>
<keyword evidence="1" id="KW-0547">Nucleotide-binding</keyword>
<feature type="domain" description="ABC transporter" evidence="3">
    <location>
        <begin position="265"/>
        <end position="493"/>
    </location>
</feature>
<dbReference type="InterPro" id="IPR003593">
    <property type="entry name" value="AAA+_ATPase"/>
</dbReference>
<dbReference type="PROSITE" id="PS00211">
    <property type="entry name" value="ABC_TRANSPORTER_1"/>
    <property type="match status" value="1"/>
</dbReference>
<dbReference type="SUPFAM" id="SSF52540">
    <property type="entry name" value="P-loop containing nucleoside triphosphate hydrolases"/>
    <property type="match status" value="2"/>
</dbReference>
<dbReference type="EMBL" id="UOGH01000055">
    <property type="protein sequence ID" value="VAX27671.1"/>
    <property type="molecule type" value="Genomic_DNA"/>
</dbReference>
<dbReference type="InterPro" id="IPR003439">
    <property type="entry name" value="ABC_transporter-like_ATP-bd"/>
</dbReference>
<evidence type="ECO:0000259" key="3">
    <source>
        <dbReference type="PROSITE" id="PS50893"/>
    </source>
</evidence>
<organism evidence="4">
    <name type="scientific">hydrothermal vent metagenome</name>
    <dbReference type="NCBI Taxonomy" id="652676"/>
    <lineage>
        <taxon>unclassified sequences</taxon>
        <taxon>metagenomes</taxon>
        <taxon>ecological metagenomes</taxon>
    </lineage>
</organism>
<feature type="domain" description="ABC transporter" evidence="3">
    <location>
        <begin position="6"/>
        <end position="237"/>
    </location>
</feature>
<evidence type="ECO:0000256" key="2">
    <source>
        <dbReference type="ARBA" id="ARBA00022840"/>
    </source>
</evidence>
<proteinExistence type="predicted"/>
<keyword evidence="2 4" id="KW-0067">ATP-binding</keyword>
<dbReference type="AlphaFoldDB" id="A0A3B1CMF3"/>
<evidence type="ECO:0000313" key="4">
    <source>
        <dbReference type="EMBL" id="VAX27671.1"/>
    </source>
</evidence>
<dbReference type="Gene3D" id="3.40.50.300">
    <property type="entry name" value="P-loop containing nucleotide triphosphate hydrolases"/>
    <property type="match status" value="2"/>
</dbReference>
<dbReference type="SMART" id="SM00382">
    <property type="entry name" value="AAA"/>
    <property type="match status" value="2"/>
</dbReference>
<gene>
    <name evidence="4" type="ORF">MNBD_NITROSPIRAE02-1101</name>
</gene>
<protein>
    <submittedName>
        <fullName evidence="4">Efflux ABC transporter, ATP-binding protein</fullName>
    </submittedName>
</protein>
<dbReference type="PANTHER" id="PTHR43038">
    <property type="entry name" value="ATP-BINDING CASSETTE, SUB-FAMILY H, MEMBER 1"/>
    <property type="match status" value="1"/>
</dbReference>
<evidence type="ECO:0000256" key="1">
    <source>
        <dbReference type="ARBA" id="ARBA00022741"/>
    </source>
</evidence>
<dbReference type="Pfam" id="PF00005">
    <property type="entry name" value="ABC_tran"/>
    <property type="match status" value="2"/>
</dbReference>
<name>A0A3B1CMF3_9ZZZZ</name>
<dbReference type="PANTHER" id="PTHR43038:SF3">
    <property type="entry name" value="ABC TRANSPORTER G FAMILY MEMBER 20 ISOFORM X1"/>
    <property type="match status" value="1"/>
</dbReference>
<sequence length="563" mass="63349">MTTPVISFRGVSRKFRKLYALQDIDLDVFPAEITGIIGPDGSGKSTLLKICSGILGFKGSATFMDTDLQKDPESIKRDLSFMPQGIGQNLYMDLSVEENIDFFAALKDVSLERRDKLKERLLEATGLQSFRERRAKNLSGGMKQKLGICCSLISEPGVLLLDEPSTGIDPLSRRQMWELLHEFVTGTGTTIVLGTSYMDEAERCHSLTFLDAGRVVFSGPPEQLMKDEKTLEEAFFEMLLGRERGIPSQDIPFRAEVSAKDPAAIRIEGVTKYFDSFKALDNIDISIRQGEVFGLLGPNGAGKTTLIKCMTGLLKPDRGFISVSGLKPDSPELKSRIGYMSQVFSLYGDLTVRENIGIYGALYGIKGQALRERTQWVIDVSDLRGREGTIVKRLPVGIKQRLALGCATLNLPSILFLDEPTSGVDPVVRKSFWQFIRALSNKLGMTVIVTTHNLVEADFCDRIAIMNEARVIALDTPEELRKVFVKERGDVYELYPEDPVNPEFFTSGQVSITSFGRRYHIWRKGLKEEEIKRLLDSYKIRYRYVHKIKPPMEDVFIYFLKEK</sequence>